<dbReference type="AlphaFoldDB" id="A0A2V3IUT0"/>
<feature type="transmembrane region" description="Helical" evidence="1">
    <location>
        <begin position="67"/>
        <end position="85"/>
    </location>
</feature>
<name>A0A2V3IUT0_9FLOR</name>
<dbReference type="EMBL" id="NBIV01000051">
    <property type="protein sequence ID" value="PXF45871.1"/>
    <property type="molecule type" value="Genomic_DNA"/>
</dbReference>
<organism evidence="2 3">
    <name type="scientific">Gracilariopsis chorda</name>
    <dbReference type="NCBI Taxonomy" id="448386"/>
    <lineage>
        <taxon>Eukaryota</taxon>
        <taxon>Rhodophyta</taxon>
        <taxon>Florideophyceae</taxon>
        <taxon>Rhodymeniophycidae</taxon>
        <taxon>Gracilariales</taxon>
        <taxon>Gracilariaceae</taxon>
        <taxon>Gracilariopsis</taxon>
    </lineage>
</organism>
<evidence type="ECO:0000313" key="3">
    <source>
        <dbReference type="Proteomes" id="UP000247409"/>
    </source>
</evidence>
<proteinExistence type="predicted"/>
<feature type="transmembrane region" description="Helical" evidence="1">
    <location>
        <begin position="27"/>
        <end position="47"/>
    </location>
</feature>
<keyword evidence="1" id="KW-0472">Membrane</keyword>
<protein>
    <recommendedName>
        <fullName evidence="4">MARVEL domain-containing protein</fullName>
    </recommendedName>
</protein>
<keyword evidence="1" id="KW-1133">Transmembrane helix</keyword>
<dbReference type="Proteomes" id="UP000247409">
    <property type="component" value="Unassembled WGS sequence"/>
</dbReference>
<evidence type="ECO:0008006" key="4">
    <source>
        <dbReference type="Google" id="ProtNLM"/>
    </source>
</evidence>
<evidence type="ECO:0000256" key="1">
    <source>
        <dbReference type="SAM" id="Phobius"/>
    </source>
</evidence>
<accession>A0A2V3IUT0</accession>
<evidence type="ECO:0000313" key="2">
    <source>
        <dbReference type="EMBL" id="PXF45871.1"/>
    </source>
</evidence>
<comment type="caution">
    <text evidence="2">The sequence shown here is derived from an EMBL/GenBank/DDBJ whole genome shotgun (WGS) entry which is preliminary data.</text>
</comment>
<keyword evidence="3" id="KW-1185">Reference proteome</keyword>
<gene>
    <name evidence="2" type="ORF">BWQ96_04408</name>
</gene>
<keyword evidence="1" id="KW-0812">Transmembrane</keyword>
<sequence length="173" mass="19205">MQPHNAANILKPVPKTILSPPSRTGTLSVYATKLVALAFVWLCSTVVWGHQANVAGVIDKCDAQCIVNLIFSIISWLCTSAILFMNYRAESARTDGYNGGCEPQVTALLVFFWIFVVASASTHGDVDFIIVVFAWLGFFGSIFATFKSYHSFKERDLPTVMPENYDEEDYVYG</sequence>
<feature type="transmembrane region" description="Helical" evidence="1">
    <location>
        <begin position="128"/>
        <end position="146"/>
    </location>
</feature>
<reference evidence="2 3" key="1">
    <citation type="journal article" date="2018" name="Mol. Biol. Evol.">
        <title>Analysis of the draft genome of the red seaweed Gracilariopsis chorda provides insights into genome size evolution in Rhodophyta.</title>
        <authorList>
            <person name="Lee J."/>
            <person name="Yang E.C."/>
            <person name="Graf L."/>
            <person name="Yang J.H."/>
            <person name="Qiu H."/>
            <person name="Zel Zion U."/>
            <person name="Chan C.X."/>
            <person name="Stephens T.G."/>
            <person name="Weber A.P.M."/>
            <person name="Boo G.H."/>
            <person name="Boo S.M."/>
            <person name="Kim K.M."/>
            <person name="Shin Y."/>
            <person name="Jung M."/>
            <person name="Lee S.J."/>
            <person name="Yim H.S."/>
            <person name="Lee J.H."/>
            <person name="Bhattacharya D."/>
            <person name="Yoon H.S."/>
        </authorList>
    </citation>
    <scope>NUCLEOTIDE SEQUENCE [LARGE SCALE GENOMIC DNA]</scope>
    <source>
        <strain evidence="2 3">SKKU-2015</strain>
        <tissue evidence="2">Whole body</tissue>
    </source>
</reference>
<feature type="transmembrane region" description="Helical" evidence="1">
    <location>
        <begin position="105"/>
        <end position="122"/>
    </location>
</feature>